<dbReference type="Pfam" id="PF00750">
    <property type="entry name" value="tRNA-synt_1d"/>
    <property type="match status" value="1"/>
</dbReference>
<comment type="catalytic activity">
    <reaction evidence="8 9">
        <text>tRNA(Arg) + L-arginine + ATP = L-arginyl-tRNA(Arg) + AMP + diphosphate</text>
        <dbReference type="Rhea" id="RHEA:20301"/>
        <dbReference type="Rhea" id="RHEA-COMP:9658"/>
        <dbReference type="Rhea" id="RHEA-COMP:9673"/>
        <dbReference type="ChEBI" id="CHEBI:30616"/>
        <dbReference type="ChEBI" id="CHEBI:32682"/>
        <dbReference type="ChEBI" id="CHEBI:33019"/>
        <dbReference type="ChEBI" id="CHEBI:78442"/>
        <dbReference type="ChEBI" id="CHEBI:78513"/>
        <dbReference type="ChEBI" id="CHEBI:456215"/>
        <dbReference type="EC" id="6.1.1.19"/>
    </reaction>
</comment>
<evidence type="ECO:0000256" key="5">
    <source>
        <dbReference type="ARBA" id="ARBA00022840"/>
    </source>
</evidence>
<name>A0A0F3PEA4_ORITS</name>
<keyword evidence="6 9" id="KW-0648">Protein biosynthesis</keyword>
<dbReference type="PROSITE" id="PS00178">
    <property type="entry name" value="AA_TRNA_LIGASE_I"/>
    <property type="match status" value="1"/>
</dbReference>
<evidence type="ECO:0000259" key="11">
    <source>
        <dbReference type="SMART" id="SM00836"/>
    </source>
</evidence>
<feature type="short sequence motif" description="'HIGH' region" evidence="9">
    <location>
        <begin position="138"/>
        <end position="148"/>
    </location>
</feature>
<dbReference type="RefSeq" id="WP_045916558.1">
    <property type="nucleotide sequence ID" value="NZ_LAOA01000003.1"/>
</dbReference>
<dbReference type="Proteomes" id="UP000033671">
    <property type="component" value="Unassembled WGS sequence"/>
</dbReference>
<gene>
    <name evidence="9 13" type="primary">argS</name>
    <name evidence="13" type="ORF">OTSTA716_0182</name>
</gene>
<feature type="domain" description="DALR anticodon binding" evidence="11">
    <location>
        <begin position="460"/>
        <end position="590"/>
    </location>
</feature>
<evidence type="ECO:0000256" key="7">
    <source>
        <dbReference type="ARBA" id="ARBA00023146"/>
    </source>
</evidence>
<evidence type="ECO:0000256" key="3">
    <source>
        <dbReference type="ARBA" id="ARBA00022598"/>
    </source>
</evidence>
<dbReference type="AlphaFoldDB" id="A0A0F3PEA4"/>
<dbReference type="Gene3D" id="1.10.730.10">
    <property type="entry name" value="Isoleucyl-tRNA Synthetase, Domain 1"/>
    <property type="match status" value="1"/>
</dbReference>
<evidence type="ECO:0000256" key="10">
    <source>
        <dbReference type="RuleBase" id="RU363038"/>
    </source>
</evidence>
<comment type="caution">
    <text evidence="13">The sequence shown here is derived from an EMBL/GenBank/DDBJ whole genome shotgun (WGS) entry which is preliminary data.</text>
</comment>
<dbReference type="PATRIC" id="fig|1359175.3.peg.1810"/>
<evidence type="ECO:0000256" key="1">
    <source>
        <dbReference type="ARBA" id="ARBA00005594"/>
    </source>
</evidence>
<keyword evidence="2 9" id="KW-0963">Cytoplasm</keyword>
<dbReference type="EC" id="6.1.1.19" evidence="9"/>
<dbReference type="SUPFAM" id="SSF52374">
    <property type="entry name" value="Nucleotidylyl transferase"/>
    <property type="match status" value="1"/>
</dbReference>
<keyword evidence="4 9" id="KW-0547">Nucleotide-binding</keyword>
<dbReference type="InterPro" id="IPR014729">
    <property type="entry name" value="Rossmann-like_a/b/a_fold"/>
</dbReference>
<comment type="similarity">
    <text evidence="1 9 10">Belongs to the class-I aminoacyl-tRNA synthetase family.</text>
</comment>
<dbReference type="InterPro" id="IPR001278">
    <property type="entry name" value="Arg-tRNA-ligase"/>
</dbReference>
<keyword evidence="5 9" id="KW-0067">ATP-binding</keyword>
<sequence>MNIYKRLKQDIDVVATSIINKLKSTSDSKKFDSLNDTIPIVLESSKDVNSYDISTNIAMLIAKKMNQNSITLANLFKKKLSHYPYIANITIAGPGFINFVILKEEWTNYLAIILDGSYRKEYSSLGNNKKVNIEYVSANPTGPLHIGHARAAVYGDVLAALLQCTGYQVTREYYVNDTGVQIDNLAKSVYLRYKQAITGQAADIPKGLYPGEYLISVGTKLAEEYGDKLLTLSEPEYLNIIKDVAVNNLLQSIKADLALIGVRHDIFFSEKKLHDSDVISKVIDLLSIKKLIYTGELSQPKGQSSDNWQPRSQLLFKSTIFGDDQDRPLQKEDGSWSYFASDIAYADNKIKRGFDYVIFILGADHIGYVSRIKAIIQALDSNKEVTLDIKICQLVKLIEDGVAVKMSKRSGSFTTIRDVYETVGKDVIRFFMLTRKNNAVLDFDLVKLQEQSRDNPVFYVQYAYVRAGSILRKAKDNANIAYEIFSTNKSDFSLLSTKEELNLIKILAVWSHMLDGAVKNFEPHRIAIYLQKLASEFHALWNLKSRDLDYRFIVLNDNNLTAARLALATGVREIIREGLKIIGITCVEVM</sequence>
<dbReference type="InterPro" id="IPR009080">
    <property type="entry name" value="tRNAsynth_Ia_anticodon-bd"/>
</dbReference>
<dbReference type="SUPFAM" id="SSF55190">
    <property type="entry name" value="Arginyl-tRNA synthetase (ArgRS), N-terminal 'additional' domain"/>
    <property type="match status" value="1"/>
</dbReference>
<evidence type="ECO:0000256" key="9">
    <source>
        <dbReference type="HAMAP-Rule" id="MF_00123"/>
    </source>
</evidence>
<comment type="subcellular location">
    <subcellularLocation>
        <location evidence="9">Cytoplasm</location>
    </subcellularLocation>
</comment>
<reference evidence="13 14" key="1">
    <citation type="submission" date="2015-01" db="EMBL/GenBank/DDBJ databases">
        <title>Genome Sequencing of Rickettsiales.</title>
        <authorList>
            <person name="Daugherty S.C."/>
            <person name="Su Q."/>
            <person name="Abolude K."/>
            <person name="Beier-Sexton M."/>
            <person name="Carlyon J.A."/>
            <person name="Carter R."/>
            <person name="Day N.P."/>
            <person name="Dumler S.J."/>
            <person name="Dyachenko V."/>
            <person name="Godinez A."/>
            <person name="Kurtti T.J."/>
            <person name="Lichay M."/>
            <person name="Mullins K.E."/>
            <person name="Ott S."/>
            <person name="Pappas-Brown V."/>
            <person name="Paris D.H."/>
            <person name="Patel P."/>
            <person name="Richards A.L."/>
            <person name="Sadzewicz L."/>
            <person name="Sears K."/>
            <person name="Seidman D."/>
            <person name="Sengamalay N."/>
            <person name="Stenos J."/>
            <person name="Tallon L.J."/>
            <person name="Vincent G."/>
            <person name="Fraser C.M."/>
            <person name="Munderloh U."/>
            <person name="Dunning-Hotopp J.C."/>
        </authorList>
    </citation>
    <scope>NUCLEOTIDE SEQUENCE [LARGE SCALE GENOMIC DNA]</scope>
    <source>
        <strain evidence="13 14">TA716</strain>
    </source>
</reference>
<evidence type="ECO:0000259" key="12">
    <source>
        <dbReference type="SMART" id="SM01016"/>
    </source>
</evidence>
<organism evidence="13 14">
    <name type="scientific">Orientia tsutsugamushi str. TA716</name>
    <dbReference type="NCBI Taxonomy" id="1359175"/>
    <lineage>
        <taxon>Bacteria</taxon>
        <taxon>Pseudomonadati</taxon>
        <taxon>Pseudomonadota</taxon>
        <taxon>Alphaproteobacteria</taxon>
        <taxon>Rickettsiales</taxon>
        <taxon>Rickettsiaceae</taxon>
        <taxon>Rickettsieae</taxon>
        <taxon>Orientia</taxon>
    </lineage>
</organism>
<dbReference type="SUPFAM" id="SSF47323">
    <property type="entry name" value="Anticodon-binding domain of a subclass of class I aminoacyl-tRNA synthetases"/>
    <property type="match status" value="1"/>
</dbReference>
<evidence type="ECO:0000313" key="14">
    <source>
        <dbReference type="Proteomes" id="UP000033671"/>
    </source>
</evidence>
<dbReference type="HAMAP" id="MF_00123">
    <property type="entry name" value="Arg_tRNA_synth"/>
    <property type="match status" value="1"/>
</dbReference>
<dbReference type="InterPro" id="IPR035684">
    <property type="entry name" value="ArgRS_core"/>
</dbReference>
<dbReference type="PRINTS" id="PR01038">
    <property type="entry name" value="TRNASYNTHARG"/>
</dbReference>
<dbReference type="Gene3D" id="3.40.50.620">
    <property type="entry name" value="HUPs"/>
    <property type="match status" value="1"/>
</dbReference>
<comment type="subunit">
    <text evidence="9">Monomer.</text>
</comment>
<evidence type="ECO:0000313" key="13">
    <source>
        <dbReference type="EMBL" id="KJV77554.1"/>
    </source>
</evidence>
<evidence type="ECO:0000256" key="8">
    <source>
        <dbReference type="ARBA" id="ARBA00049339"/>
    </source>
</evidence>
<dbReference type="InterPro" id="IPR008909">
    <property type="entry name" value="DALR_anticod-bd"/>
</dbReference>
<dbReference type="GO" id="GO:0006420">
    <property type="term" value="P:arginyl-tRNA aminoacylation"/>
    <property type="evidence" value="ECO:0007669"/>
    <property type="project" value="UniProtKB-UniRule"/>
</dbReference>
<evidence type="ECO:0000256" key="2">
    <source>
        <dbReference type="ARBA" id="ARBA00022490"/>
    </source>
</evidence>
<dbReference type="GO" id="GO:0005737">
    <property type="term" value="C:cytoplasm"/>
    <property type="evidence" value="ECO:0007669"/>
    <property type="project" value="UniProtKB-SubCell"/>
</dbReference>
<protein>
    <recommendedName>
        <fullName evidence="9">Arginine--tRNA ligase</fullName>
        <ecNumber evidence="9">6.1.1.19</ecNumber>
    </recommendedName>
    <alternativeName>
        <fullName evidence="9">Arginyl-tRNA synthetase</fullName>
        <shortName evidence="9">ArgRS</shortName>
    </alternativeName>
</protein>
<dbReference type="InterPro" id="IPR001412">
    <property type="entry name" value="aa-tRNA-synth_I_CS"/>
</dbReference>
<evidence type="ECO:0000256" key="4">
    <source>
        <dbReference type="ARBA" id="ARBA00022741"/>
    </source>
</evidence>
<dbReference type="PANTHER" id="PTHR11956">
    <property type="entry name" value="ARGINYL-TRNA SYNTHETASE"/>
    <property type="match status" value="1"/>
</dbReference>
<dbReference type="EMBL" id="LAOA01000003">
    <property type="protein sequence ID" value="KJV77554.1"/>
    <property type="molecule type" value="Genomic_DNA"/>
</dbReference>
<dbReference type="Pfam" id="PF05746">
    <property type="entry name" value="DALR_1"/>
    <property type="match status" value="1"/>
</dbReference>
<dbReference type="Pfam" id="PF03485">
    <property type="entry name" value="Arg_tRNA_synt_N"/>
    <property type="match status" value="1"/>
</dbReference>
<dbReference type="InterPro" id="IPR036695">
    <property type="entry name" value="Arg-tRNA-synth_N_sf"/>
</dbReference>
<dbReference type="Gene3D" id="3.30.1360.70">
    <property type="entry name" value="Arginyl tRNA synthetase N-terminal domain"/>
    <property type="match status" value="1"/>
</dbReference>
<dbReference type="SMART" id="SM01016">
    <property type="entry name" value="Arg_tRNA_synt_N"/>
    <property type="match status" value="1"/>
</dbReference>
<dbReference type="NCBIfam" id="TIGR00456">
    <property type="entry name" value="argS"/>
    <property type="match status" value="1"/>
</dbReference>
<dbReference type="GO" id="GO:0004814">
    <property type="term" value="F:arginine-tRNA ligase activity"/>
    <property type="evidence" value="ECO:0007669"/>
    <property type="project" value="UniProtKB-UniRule"/>
</dbReference>
<keyword evidence="3 9" id="KW-0436">Ligase</keyword>
<feature type="domain" description="Arginyl tRNA synthetase N-terminal" evidence="12">
    <location>
        <begin position="12"/>
        <end position="101"/>
    </location>
</feature>
<keyword evidence="7 9" id="KW-0030">Aminoacyl-tRNA synthetase</keyword>
<dbReference type="PANTHER" id="PTHR11956:SF5">
    <property type="entry name" value="ARGININE--TRNA LIGASE, CYTOPLASMIC"/>
    <property type="match status" value="1"/>
</dbReference>
<proteinExistence type="inferred from homology"/>
<accession>A0A0F3PEA4</accession>
<dbReference type="InterPro" id="IPR005148">
    <property type="entry name" value="Arg-tRNA-synth_N"/>
</dbReference>
<dbReference type="GO" id="GO:0005524">
    <property type="term" value="F:ATP binding"/>
    <property type="evidence" value="ECO:0007669"/>
    <property type="project" value="UniProtKB-UniRule"/>
</dbReference>
<dbReference type="CDD" id="cd00671">
    <property type="entry name" value="ArgRS_core"/>
    <property type="match status" value="1"/>
</dbReference>
<dbReference type="SMART" id="SM00836">
    <property type="entry name" value="DALR_1"/>
    <property type="match status" value="1"/>
</dbReference>
<evidence type="ECO:0000256" key="6">
    <source>
        <dbReference type="ARBA" id="ARBA00022917"/>
    </source>
</evidence>